<evidence type="ECO:0000256" key="1">
    <source>
        <dbReference type="SAM" id="MobiDB-lite"/>
    </source>
</evidence>
<reference evidence="3" key="1">
    <citation type="submission" date="2017-09" db="EMBL/GenBank/DDBJ databases">
        <title>Depth-based differentiation of microbial function through sediment-hosted aquifers and enrichment of novel symbionts in the deep terrestrial subsurface.</title>
        <authorList>
            <person name="Probst A.J."/>
            <person name="Ladd B."/>
            <person name="Jarett J.K."/>
            <person name="Geller-Mcgrath D.E."/>
            <person name="Sieber C.M.K."/>
            <person name="Emerson J.B."/>
            <person name="Anantharaman K."/>
            <person name="Thomas B.C."/>
            <person name="Malmstrom R."/>
            <person name="Stieglmeier M."/>
            <person name="Klingl A."/>
            <person name="Woyke T."/>
            <person name="Ryan C.M."/>
            <person name="Banfield J.F."/>
        </authorList>
    </citation>
    <scope>NUCLEOTIDE SEQUENCE [LARGE SCALE GENOMIC DNA]</scope>
</reference>
<feature type="compositionally biased region" description="Polar residues" evidence="1">
    <location>
        <begin position="1"/>
        <end position="11"/>
    </location>
</feature>
<organism evidence="2 3">
    <name type="scientific">Candidatus Kaiserbacteria bacterium CG10_big_fil_rev_8_21_14_0_10_49_17</name>
    <dbReference type="NCBI Taxonomy" id="1974609"/>
    <lineage>
        <taxon>Bacteria</taxon>
        <taxon>Candidatus Kaiseribacteriota</taxon>
    </lineage>
</organism>
<evidence type="ECO:0000313" key="3">
    <source>
        <dbReference type="Proteomes" id="UP000228809"/>
    </source>
</evidence>
<accession>A0A2M6WF13</accession>
<sequence length="60" mass="6769">MSLSNYNSVLTNFRHRERQKAESCQNQNSEDRSDRDSAAQGLEKPAEGKTDVMDFPGKGH</sequence>
<dbReference type="Proteomes" id="UP000228809">
    <property type="component" value="Unassembled WGS sequence"/>
</dbReference>
<evidence type="ECO:0000313" key="2">
    <source>
        <dbReference type="EMBL" id="PIT91335.1"/>
    </source>
</evidence>
<comment type="caution">
    <text evidence="2">The sequence shown here is derived from an EMBL/GenBank/DDBJ whole genome shotgun (WGS) entry which is preliminary data.</text>
</comment>
<protein>
    <submittedName>
        <fullName evidence="2">Uncharacterized protein</fullName>
    </submittedName>
</protein>
<feature type="region of interest" description="Disordered" evidence="1">
    <location>
        <begin position="1"/>
        <end position="60"/>
    </location>
</feature>
<name>A0A2M6WF13_9BACT</name>
<gene>
    <name evidence="2" type="ORF">COU17_00890</name>
</gene>
<proteinExistence type="predicted"/>
<dbReference type="EMBL" id="PFBJ01000004">
    <property type="protein sequence ID" value="PIT91335.1"/>
    <property type="molecule type" value="Genomic_DNA"/>
</dbReference>
<dbReference type="AlphaFoldDB" id="A0A2M6WF13"/>